<evidence type="ECO:0000259" key="1">
    <source>
        <dbReference type="PROSITE" id="PS50862"/>
    </source>
</evidence>
<name>I1D2E7_9PSEU</name>
<sequence>MPDYRIPLTEPVAAEQVGELAQRIYFLSESIVDFALPGVGDVTEVVVTTEGDVDPAVLADKLNRMVDEEVRPQLSGPPRVVWRSPNSDEARNVADELLASGELVPMGPGQFALGPVVTALLDYVDRRLLRAVTEEFGARAYRYPTLIETETLRRCGYFTSFPHFLMLVTRLHADSDNYREFVTAARAESEGLPPLLDYCDDTSLCLPPTMCYHTYRQFQGQRLSEPGLVVTARGKSFRHESRYWRSLERLWDFTIREVVFLGDRDRVLAQRQRMLELTTELAVELGLGGHCEVGNDPFFGSVESPQRAWSQRLLELKYELRLPIGEGRTLAAASFNFHEDFFGSSFDIRRPAGDGDEDATVITACAGVGLERFAYAFLCRHGVDPAAWPEPVRLAVAGSPAVTG</sequence>
<dbReference type="OrthoDB" id="583154at2"/>
<dbReference type="HOGENOM" id="CLU_054340_2_0_11"/>
<evidence type="ECO:0000313" key="3">
    <source>
        <dbReference type="Proteomes" id="UP000005087"/>
    </source>
</evidence>
<protein>
    <submittedName>
        <fullName evidence="2">Seryl-tRNA synthetase</fullName>
    </submittedName>
</protein>
<dbReference type="PROSITE" id="PS50862">
    <property type="entry name" value="AA_TRNA_LIGASE_II"/>
    <property type="match status" value="1"/>
</dbReference>
<dbReference type="STRING" id="928724.SacglDRAFT_02222"/>
<keyword evidence="2" id="KW-0436">Ligase</keyword>
<feature type="domain" description="Aminoacyl-transfer RNA synthetases class-II family profile" evidence="1">
    <location>
        <begin position="126"/>
        <end position="385"/>
    </location>
</feature>
<keyword evidence="3" id="KW-1185">Reference proteome</keyword>
<accession>I1D2E7</accession>
<dbReference type="RefSeq" id="WP_005464481.1">
    <property type="nucleotide sequence ID" value="NZ_CM001484.1"/>
</dbReference>
<dbReference type="EMBL" id="CM001484">
    <property type="protein sequence ID" value="EIE99121.1"/>
    <property type="molecule type" value="Genomic_DNA"/>
</dbReference>
<organism evidence="2 3">
    <name type="scientific">Saccharomonospora glauca K62</name>
    <dbReference type="NCBI Taxonomy" id="928724"/>
    <lineage>
        <taxon>Bacteria</taxon>
        <taxon>Bacillati</taxon>
        <taxon>Actinomycetota</taxon>
        <taxon>Actinomycetes</taxon>
        <taxon>Pseudonocardiales</taxon>
        <taxon>Pseudonocardiaceae</taxon>
        <taxon>Saccharomonospora</taxon>
    </lineage>
</organism>
<reference evidence="2 3" key="1">
    <citation type="submission" date="2011-09" db="EMBL/GenBank/DDBJ databases">
        <authorList>
            <consortium name="US DOE Joint Genome Institute (JGI-PGF)"/>
            <person name="Lucas S."/>
            <person name="Han J."/>
            <person name="Lapidus A."/>
            <person name="Cheng J.-F."/>
            <person name="Goodwin L."/>
            <person name="Pitluck S."/>
            <person name="Peters L."/>
            <person name="Land M.L."/>
            <person name="Hauser L."/>
            <person name="Brambilla E."/>
            <person name="Klenk H.-P."/>
            <person name="Woyke T.J."/>
        </authorList>
    </citation>
    <scope>NUCLEOTIDE SEQUENCE [LARGE SCALE GENOMIC DNA]</scope>
    <source>
        <strain evidence="2 3">K62</strain>
    </source>
</reference>
<dbReference type="InterPro" id="IPR045864">
    <property type="entry name" value="aa-tRNA-synth_II/BPL/LPL"/>
</dbReference>
<gene>
    <name evidence="2" type="ORF">SacglDRAFT_02222</name>
</gene>
<evidence type="ECO:0000313" key="2">
    <source>
        <dbReference type="EMBL" id="EIE99121.1"/>
    </source>
</evidence>
<dbReference type="GO" id="GO:0004812">
    <property type="term" value="F:aminoacyl-tRNA ligase activity"/>
    <property type="evidence" value="ECO:0007669"/>
    <property type="project" value="UniProtKB-KW"/>
</dbReference>
<dbReference type="eggNOG" id="COG0172">
    <property type="taxonomic scope" value="Bacteria"/>
</dbReference>
<reference evidence="3" key="2">
    <citation type="submission" date="2012-01" db="EMBL/GenBank/DDBJ databases">
        <title>Noncontiguous Finished sequence of chromosome of Saccharomonospora glauca K62.</title>
        <authorList>
            <consortium name="US DOE Joint Genome Institute"/>
            <person name="Lucas S."/>
            <person name="Han J."/>
            <person name="Lapidus A."/>
            <person name="Cheng J.-F."/>
            <person name="Goodwin L."/>
            <person name="Pitluck S."/>
            <person name="Peters L."/>
            <person name="Mikhailova N."/>
            <person name="Held B."/>
            <person name="Detter J.C."/>
            <person name="Han C."/>
            <person name="Tapia R."/>
            <person name="Land M."/>
            <person name="Hauser L."/>
            <person name="Kyrpides N."/>
            <person name="Ivanova N."/>
            <person name="Pagani I."/>
            <person name="Brambilla E.-M."/>
            <person name="Klenk H.-P."/>
            <person name="Woyke T."/>
        </authorList>
    </citation>
    <scope>NUCLEOTIDE SEQUENCE [LARGE SCALE GENOMIC DNA]</scope>
    <source>
        <strain evidence="3">K62</strain>
    </source>
</reference>
<dbReference type="InterPro" id="IPR006195">
    <property type="entry name" value="aa-tRNA-synth_II"/>
</dbReference>
<dbReference type="Proteomes" id="UP000005087">
    <property type="component" value="Chromosome"/>
</dbReference>
<proteinExistence type="predicted"/>
<keyword evidence="2" id="KW-0030">Aminoacyl-tRNA synthetase</keyword>
<dbReference type="SUPFAM" id="SSF55681">
    <property type="entry name" value="Class II aaRS and biotin synthetases"/>
    <property type="match status" value="1"/>
</dbReference>
<dbReference type="AlphaFoldDB" id="I1D2E7"/>
<dbReference type="Gene3D" id="3.30.930.10">
    <property type="entry name" value="Bira Bifunctional Protein, Domain 2"/>
    <property type="match status" value="1"/>
</dbReference>